<keyword evidence="2" id="KW-1185">Reference proteome</keyword>
<evidence type="ECO:0000313" key="1">
    <source>
        <dbReference type="EMBL" id="ORY51133.1"/>
    </source>
</evidence>
<reference evidence="1 2" key="1">
    <citation type="submission" date="2016-07" db="EMBL/GenBank/DDBJ databases">
        <title>Pervasive Adenine N6-methylation of Active Genes in Fungi.</title>
        <authorList>
            <consortium name="DOE Joint Genome Institute"/>
            <person name="Mondo S.J."/>
            <person name="Dannebaum R.O."/>
            <person name="Kuo R.C."/>
            <person name="Labutti K."/>
            <person name="Haridas S."/>
            <person name="Kuo A."/>
            <person name="Salamov A."/>
            <person name="Ahrendt S.R."/>
            <person name="Lipzen A."/>
            <person name="Sullivan W."/>
            <person name="Andreopoulos W.B."/>
            <person name="Clum A."/>
            <person name="Lindquist E."/>
            <person name="Daum C."/>
            <person name="Ramamoorthy G.K."/>
            <person name="Gryganskyi A."/>
            <person name="Culley D."/>
            <person name="Magnuson J.K."/>
            <person name="James T.Y."/>
            <person name="O'Malley M.A."/>
            <person name="Stajich J.E."/>
            <person name="Spatafora J.W."/>
            <person name="Visel A."/>
            <person name="Grigoriev I.V."/>
        </authorList>
    </citation>
    <scope>NUCLEOTIDE SEQUENCE [LARGE SCALE GENOMIC DNA]</scope>
    <source>
        <strain evidence="1 2">JEL800</strain>
    </source>
</reference>
<gene>
    <name evidence="1" type="ORF">BCR33DRAFT_734236</name>
</gene>
<dbReference type="AlphaFoldDB" id="A0A1Y2CVT3"/>
<proteinExistence type="predicted"/>
<dbReference type="Proteomes" id="UP000193642">
    <property type="component" value="Unassembled WGS sequence"/>
</dbReference>
<organism evidence="1 2">
    <name type="scientific">Rhizoclosmatium globosum</name>
    <dbReference type="NCBI Taxonomy" id="329046"/>
    <lineage>
        <taxon>Eukaryota</taxon>
        <taxon>Fungi</taxon>
        <taxon>Fungi incertae sedis</taxon>
        <taxon>Chytridiomycota</taxon>
        <taxon>Chytridiomycota incertae sedis</taxon>
        <taxon>Chytridiomycetes</taxon>
        <taxon>Chytridiales</taxon>
        <taxon>Chytriomycetaceae</taxon>
        <taxon>Rhizoclosmatium</taxon>
    </lineage>
</organism>
<protein>
    <submittedName>
        <fullName evidence="1">Uncharacterized protein</fullName>
    </submittedName>
</protein>
<evidence type="ECO:0000313" key="2">
    <source>
        <dbReference type="Proteomes" id="UP000193642"/>
    </source>
</evidence>
<dbReference type="EMBL" id="MCGO01000006">
    <property type="protein sequence ID" value="ORY51133.1"/>
    <property type="molecule type" value="Genomic_DNA"/>
</dbReference>
<accession>A0A1Y2CVT3</accession>
<name>A0A1Y2CVT3_9FUNG</name>
<sequence>MHNKVAPKKALFTAQANAWCDGVAMEAWVTKGSILLDQQEFKLKDKNEKMDQEERSKVECPNPECKDIAPFNNKFALGKHYRLVHQKVVSVRYWINDYTKEDELTFIPRDSEDNLFHCNKRNLTVGTPGHCPPAQDTRTLSSCTGHQDTVLLHRTPGHCPQVAQGLNLYPKGEMLDPYQLS</sequence>
<comment type="caution">
    <text evidence="1">The sequence shown here is derived from an EMBL/GenBank/DDBJ whole genome shotgun (WGS) entry which is preliminary data.</text>
</comment>